<dbReference type="NCBIfam" id="NF005304">
    <property type="entry name" value="PRK06835.1"/>
    <property type="match status" value="1"/>
</dbReference>
<accession>A0A6N7J1K7</accession>
<feature type="domain" description="AAA+ ATPase" evidence="1">
    <location>
        <begin position="174"/>
        <end position="300"/>
    </location>
</feature>
<dbReference type="InterPro" id="IPR003593">
    <property type="entry name" value="AAA+_ATPase"/>
</dbReference>
<dbReference type="CDD" id="cd00009">
    <property type="entry name" value="AAA"/>
    <property type="match status" value="1"/>
</dbReference>
<dbReference type="Pfam" id="PF01695">
    <property type="entry name" value="IstB_IS21"/>
    <property type="match status" value="1"/>
</dbReference>
<proteinExistence type="predicted"/>
<dbReference type="Gene3D" id="3.40.50.300">
    <property type="entry name" value="P-loop containing nucleotide triphosphate hydrolases"/>
    <property type="match status" value="1"/>
</dbReference>
<dbReference type="SUPFAM" id="SSF52540">
    <property type="entry name" value="P-loop containing nucleoside triphosphate hydrolases"/>
    <property type="match status" value="1"/>
</dbReference>
<reference evidence="2" key="1">
    <citation type="journal article" date="2020" name="Appl. Environ. Microbiol.">
        <title>Medium-Chain Fatty Acid Synthesis by 'Candidatus Weimeria bifida' gen. nov., sp. nov., and 'Candidatus Pseudoramibacter fermentans' sp. nov.</title>
        <authorList>
            <person name="Scarborough M.J."/>
            <person name="Myers K.S."/>
            <person name="Donohue T.J."/>
            <person name="Noguera D.R."/>
        </authorList>
    </citation>
    <scope>NUCLEOTIDE SEQUENCE</scope>
    <source>
        <strain evidence="2">LCO1.1</strain>
    </source>
</reference>
<protein>
    <submittedName>
        <fullName evidence="2">DNA replication protein DnaC</fullName>
    </submittedName>
</protein>
<dbReference type="Proteomes" id="UP000460257">
    <property type="component" value="Unassembled WGS sequence"/>
</dbReference>
<comment type="caution">
    <text evidence="2">The sequence shown here is derived from an EMBL/GenBank/DDBJ whole genome shotgun (WGS) entry which is preliminary data.</text>
</comment>
<sequence length="326" mass="37976">MRLTDTQYNYIMQIYREARQDRDELIRSRRTELRKNIPELSQLEDSFRSAGRKRGLHMNYKGLTAKFIDQEKHLLLEHGYPEDYLDPPYHCPDCHDTGYVGENHDEPCHCFKKYALDLIYKDEPVMRRILTDSFEDFDLSGYTSKKDSSGISSYECASKAFSQSRRFVETFDSDFKNLFFYGTPGSGKTFLSSCIASRLIKTDHTVIYLSAVRLFDVMADYSFNPRKNRDDYAYSSLFSADLLIIDDLGTEVTNTFTASALFSLLNERLLTEKSTIISTNLTLNEVSDRYSQRVFSRLAEKYNFYHLFGFDGRIENKLKDMKPAKD</sequence>
<evidence type="ECO:0000259" key="1">
    <source>
        <dbReference type="SMART" id="SM00382"/>
    </source>
</evidence>
<evidence type="ECO:0000313" key="2">
    <source>
        <dbReference type="EMBL" id="MQN01935.1"/>
    </source>
</evidence>
<gene>
    <name evidence="2" type="ORF">FRC54_08545</name>
</gene>
<dbReference type="InterPro" id="IPR002611">
    <property type="entry name" value="IstB_ATP-bd"/>
</dbReference>
<organism evidence="2 3">
    <name type="scientific">Candidatus Weimeria bifida</name>
    <dbReference type="NCBI Taxonomy" id="2599074"/>
    <lineage>
        <taxon>Bacteria</taxon>
        <taxon>Bacillati</taxon>
        <taxon>Bacillota</taxon>
        <taxon>Clostridia</taxon>
        <taxon>Lachnospirales</taxon>
        <taxon>Lachnospiraceae</taxon>
        <taxon>Candidatus Weimeria</taxon>
    </lineage>
</organism>
<dbReference type="AlphaFoldDB" id="A0A6N7J1K7"/>
<evidence type="ECO:0000313" key="3">
    <source>
        <dbReference type="Proteomes" id="UP000460257"/>
    </source>
</evidence>
<name>A0A6N7J1K7_9FIRM</name>
<dbReference type="GO" id="GO:0006260">
    <property type="term" value="P:DNA replication"/>
    <property type="evidence" value="ECO:0007669"/>
    <property type="project" value="TreeGrafter"/>
</dbReference>
<dbReference type="SMART" id="SM00382">
    <property type="entry name" value="AAA"/>
    <property type="match status" value="1"/>
</dbReference>
<keyword evidence="3" id="KW-1185">Reference proteome</keyword>
<dbReference type="PANTHER" id="PTHR30050">
    <property type="entry name" value="CHROMOSOMAL REPLICATION INITIATOR PROTEIN DNAA"/>
    <property type="match status" value="1"/>
</dbReference>
<dbReference type="PANTHER" id="PTHR30050:SF4">
    <property type="entry name" value="ATP-BINDING PROTEIN RV3427C IN INSERTION SEQUENCE-RELATED"/>
    <property type="match status" value="1"/>
</dbReference>
<dbReference type="InterPro" id="IPR027417">
    <property type="entry name" value="P-loop_NTPase"/>
</dbReference>
<dbReference type="EMBL" id="VOGC01000007">
    <property type="protein sequence ID" value="MQN01935.1"/>
    <property type="molecule type" value="Genomic_DNA"/>
</dbReference>
<dbReference type="GO" id="GO:0005524">
    <property type="term" value="F:ATP binding"/>
    <property type="evidence" value="ECO:0007669"/>
    <property type="project" value="InterPro"/>
</dbReference>